<comment type="caution">
    <text evidence="1">The sequence shown here is derived from an EMBL/GenBank/DDBJ whole genome shotgun (WGS) entry which is preliminary data.</text>
</comment>
<gene>
    <name evidence="1" type="ORF">F3K02_23100</name>
</gene>
<organism evidence="1 2">
    <name type="scientific">Hydrogenophaga aromaticivorans</name>
    <dbReference type="NCBI Taxonomy" id="2610898"/>
    <lineage>
        <taxon>Bacteria</taxon>
        <taxon>Pseudomonadati</taxon>
        <taxon>Pseudomonadota</taxon>
        <taxon>Betaproteobacteria</taxon>
        <taxon>Burkholderiales</taxon>
        <taxon>Comamonadaceae</taxon>
        <taxon>Hydrogenophaga</taxon>
    </lineage>
</organism>
<name>A0A7Y8KZZ2_9BURK</name>
<dbReference type="Proteomes" id="UP000545507">
    <property type="component" value="Unassembled WGS sequence"/>
</dbReference>
<dbReference type="AlphaFoldDB" id="A0A7Y8KZZ2"/>
<keyword evidence="2" id="KW-1185">Reference proteome</keyword>
<reference evidence="1 2" key="1">
    <citation type="submission" date="2019-09" db="EMBL/GenBank/DDBJ databases">
        <title>Hydrogenophaga aromatica sp. nov., isolated from a para-xylene-degrading enrichment culture.</title>
        <authorList>
            <person name="Tancsics A."/>
            <person name="Banerjee S."/>
        </authorList>
    </citation>
    <scope>NUCLEOTIDE SEQUENCE [LARGE SCALE GENOMIC DNA]</scope>
    <source>
        <strain evidence="1 2">D2P1</strain>
    </source>
</reference>
<proteinExistence type="predicted"/>
<evidence type="ECO:0000313" key="1">
    <source>
        <dbReference type="EMBL" id="NWF48117.1"/>
    </source>
</evidence>
<accession>A0A7Y8KZZ2</accession>
<dbReference type="EMBL" id="VYGV01000025">
    <property type="protein sequence ID" value="NWF48117.1"/>
    <property type="molecule type" value="Genomic_DNA"/>
</dbReference>
<sequence length="124" mass="12926">MNTPATPTAPALDESGSTALEAVYIKTTQDGRKVEVIDGWVCLGGVREADNLIAMDEHPNRQAIAKAVPGATHVAGRLPLTLPEAAVAQGALSIAQRQFDASPAGITQRLRKAVWAKSAAEGVE</sequence>
<dbReference type="RefSeq" id="WP_177138449.1">
    <property type="nucleotide sequence ID" value="NZ_JAGPWB010000021.1"/>
</dbReference>
<protein>
    <submittedName>
        <fullName evidence="1">Uncharacterized protein</fullName>
    </submittedName>
</protein>
<evidence type="ECO:0000313" key="2">
    <source>
        <dbReference type="Proteomes" id="UP000545507"/>
    </source>
</evidence>